<dbReference type="Proteomes" id="UP001629230">
    <property type="component" value="Unassembled WGS sequence"/>
</dbReference>
<dbReference type="Pfam" id="PF03625">
    <property type="entry name" value="DUF302"/>
    <property type="match status" value="1"/>
</dbReference>
<reference evidence="2 3" key="1">
    <citation type="journal article" date="2024" name="Chem. Sci.">
        <title>Discovery of megapolipeptins by genome mining of a Burkholderiales bacteria collection.</title>
        <authorList>
            <person name="Paulo B.S."/>
            <person name="Recchia M.J.J."/>
            <person name="Lee S."/>
            <person name="Fergusson C.H."/>
            <person name="Romanowski S.B."/>
            <person name="Hernandez A."/>
            <person name="Krull N."/>
            <person name="Liu D.Y."/>
            <person name="Cavanagh H."/>
            <person name="Bos A."/>
            <person name="Gray C.A."/>
            <person name="Murphy B.T."/>
            <person name="Linington R.G."/>
            <person name="Eustaquio A.S."/>
        </authorList>
    </citation>
    <scope>NUCLEOTIDE SEQUENCE [LARGE SCALE GENOMIC DNA]</scope>
    <source>
        <strain evidence="2 3">RL17-350-BIC-A</strain>
    </source>
</reference>
<feature type="domain" description="DUF302" evidence="1">
    <location>
        <begin position="40"/>
        <end position="81"/>
    </location>
</feature>
<dbReference type="Gene3D" id="3.30.310.70">
    <property type="entry name" value="TT1751-like domain"/>
    <property type="match status" value="1"/>
</dbReference>
<comment type="caution">
    <text evidence="2">The sequence shown here is derived from an EMBL/GenBank/DDBJ whole genome shotgun (WGS) entry which is preliminary data.</text>
</comment>
<dbReference type="SUPFAM" id="SSF103247">
    <property type="entry name" value="TT1751-like"/>
    <property type="match status" value="1"/>
</dbReference>
<protein>
    <submittedName>
        <fullName evidence="2">DUF302 domain-containing protein</fullName>
    </submittedName>
</protein>
<dbReference type="CDD" id="cd14797">
    <property type="entry name" value="DUF302"/>
    <property type="match status" value="1"/>
</dbReference>
<evidence type="ECO:0000313" key="2">
    <source>
        <dbReference type="EMBL" id="MFM0001926.1"/>
    </source>
</evidence>
<organism evidence="2 3">
    <name type="scientific">Paraburkholderia dipogonis</name>
    <dbReference type="NCBI Taxonomy" id="1211383"/>
    <lineage>
        <taxon>Bacteria</taxon>
        <taxon>Pseudomonadati</taxon>
        <taxon>Pseudomonadota</taxon>
        <taxon>Betaproteobacteria</taxon>
        <taxon>Burkholderiales</taxon>
        <taxon>Burkholderiaceae</taxon>
        <taxon>Paraburkholderia</taxon>
    </lineage>
</organism>
<accession>A0ABW9ARH4</accession>
<dbReference type="InterPro" id="IPR035923">
    <property type="entry name" value="TT1751-like_sf"/>
</dbReference>
<dbReference type="RefSeq" id="WP_408177362.1">
    <property type="nucleotide sequence ID" value="NZ_JAQQEZ010000007.1"/>
</dbReference>
<name>A0ABW9ARH4_9BURK</name>
<dbReference type="EMBL" id="JAQQEZ010000007">
    <property type="protein sequence ID" value="MFM0001926.1"/>
    <property type="molecule type" value="Genomic_DNA"/>
</dbReference>
<evidence type="ECO:0000259" key="1">
    <source>
        <dbReference type="Pfam" id="PF03625"/>
    </source>
</evidence>
<sequence length="112" mass="12137">MGALRCRCIGLSGRARHHSSADATHDACESEAIDCSLLRVFGNPETGRPLMQRASTAALDLPLEVLVWEDANGRTWLAFNSIAYLRRRHCLPHDLMRPVSGAAALVEAAAAQ</sequence>
<keyword evidence="3" id="KW-1185">Reference proteome</keyword>
<evidence type="ECO:0000313" key="3">
    <source>
        <dbReference type="Proteomes" id="UP001629230"/>
    </source>
</evidence>
<gene>
    <name evidence="2" type="ORF">PQR57_12930</name>
</gene>
<dbReference type="InterPro" id="IPR005180">
    <property type="entry name" value="DUF302"/>
</dbReference>
<proteinExistence type="predicted"/>